<evidence type="ECO:0000256" key="1">
    <source>
        <dbReference type="SAM" id="Phobius"/>
    </source>
</evidence>
<dbReference type="Proteomes" id="UP001500427">
    <property type="component" value="Unassembled WGS sequence"/>
</dbReference>
<dbReference type="EMBL" id="BAABIW010000010">
    <property type="protein sequence ID" value="GAA5023975.1"/>
    <property type="molecule type" value="Genomic_DNA"/>
</dbReference>
<accession>A0ABP9J8Z0</accession>
<name>A0ABP9J8Z0_9MICO</name>
<comment type="caution">
    <text evidence="2">The sequence shown here is derived from an EMBL/GenBank/DDBJ whole genome shotgun (WGS) entry which is preliminary data.</text>
</comment>
<feature type="transmembrane region" description="Helical" evidence="1">
    <location>
        <begin position="168"/>
        <end position="186"/>
    </location>
</feature>
<feature type="transmembrane region" description="Helical" evidence="1">
    <location>
        <begin position="67"/>
        <end position="85"/>
    </location>
</feature>
<evidence type="ECO:0000313" key="2">
    <source>
        <dbReference type="EMBL" id="GAA5023975.1"/>
    </source>
</evidence>
<keyword evidence="1" id="KW-0812">Transmembrane</keyword>
<feature type="transmembrane region" description="Helical" evidence="1">
    <location>
        <begin position="206"/>
        <end position="237"/>
    </location>
</feature>
<dbReference type="RefSeq" id="WP_345506901.1">
    <property type="nucleotide sequence ID" value="NZ_BAABIW010000010.1"/>
</dbReference>
<protein>
    <submittedName>
        <fullName evidence="2">Uncharacterized protein</fullName>
    </submittedName>
</protein>
<reference evidence="3" key="1">
    <citation type="journal article" date="2019" name="Int. J. Syst. Evol. Microbiol.">
        <title>The Global Catalogue of Microorganisms (GCM) 10K type strain sequencing project: providing services to taxonomists for standard genome sequencing and annotation.</title>
        <authorList>
            <consortium name="The Broad Institute Genomics Platform"/>
            <consortium name="The Broad Institute Genome Sequencing Center for Infectious Disease"/>
            <person name="Wu L."/>
            <person name="Ma J."/>
        </authorList>
    </citation>
    <scope>NUCLEOTIDE SEQUENCE [LARGE SCALE GENOMIC DNA]</scope>
    <source>
        <strain evidence="3">JCM 17687</strain>
    </source>
</reference>
<sequence>MLATTRSRARRSFLLRRWSRRARGLLGGLLSVVSGLALWVALLGGILAVGVTVDKDSGLDPALRPEILAAWLWVAAVGVCARYAARTLRAIPRRMVLWLRRFRHTDSILAVSTALDHLGHSWRVVTLDDATAEPSGAAAGLRLTTSAASVVHRGVAAITRWISTWGVWVVRAYLAAWVALVAWTVAHGEPFAVLDALGGDWRQWPVPAVVAASRFLAGAAVVTFAGLLGFVAVYVVLLPLLPVVMMAGSVGESVRRAELHKRQTVTTLAELTQVSATVAAGSGAAVAPRLTVLTVATPIWREAVLAMANRCHAVLLDVSTASEALLWEVRELGTGGPPVVFVGEEAAVTRLLAPTGAGLGAEDSALRRALDDCEVITYRTTAWGRVRFQRALYGALETTAPPRLTLAGARRWAVTCVAVVVVAVGSWQAITIAAAWPWSRLVD</sequence>
<feature type="transmembrane region" description="Helical" evidence="1">
    <location>
        <begin position="412"/>
        <end position="436"/>
    </location>
</feature>
<keyword evidence="1" id="KW-1133">Transmembrane helix</keyword>
<organism evidence="2 3">
    <name type="scientific">Terrabacter aeriphilus</name>
    <dbReference type="NCBI Taxonomy" id="515662"/>
    <lineage>
        <taxon>Bacteria</taxon>
        <taxon>Bacillati</taxon>
        <taxon>Actinomycetota</taxon>
        <taxon>Actinomycetes</taxon>
        <taxon>Micrococcales</taxon>
        <taxon>Intrasporangiaceae</taxon>
        <taxon>Terrabacter</taxon>
    </lineage>
</organism>
<keyword evidence="3" id="KW-1185">Reference proteome</keyword>
<gene>
    <name evidence="2" type="ORF">GCM10023258_15700</name>
</gene>
<keyword evidence="1" id="KW-0472">Membrane</keyword>
<proteinExistence type="predicted"/>
<evidence type="ECO:0000313" key="3">
    <source>
        <dbReference type="Proteomes" id="UP001500427"/>
    </source>
</evidence>